<keyword evidence="10" id="KW-1185">Reference proteome</keyword>
<feature type="transmembrane region" description="Helical" evidence="7">
    <location>
        <begin position="124"/>
        <end position="148"/>
    </location>
</feature>
<dbReference type="Pfam" id="PF07690">
    <property type="entry name" value="MFS_1"/>
    <property type="match status" value="1"/>
</dbReference>
<keyword evidence="6 7" id="KW-0472">Membrane</keyword>
<evidence type="ECO:0000256" key="1">
    <source>
        <dbReference type="ARBA" id="ARBA00004127"/>
    </source>
</evidence>
<dbReference type="PROSITE" id="PS50850">
    <property type="entry name" value="MFS"/>
    <property type="match status" value="1"/>
</dbReference>
<evidence type="ECO:0000313" key="10">
    <source>
        <dbReference type="Proteomes" id="UP001596052"/>
    </source>
</evidence>
<feature type="transmembrane region" description="Helical" evidence="7">
    <location>
        <begin position="48"/>
        <end position="71"/>
    </location>
</feature>
<dbReference type="PANTHER" id="PTHR23514:SF3">
    <property type="entry name" value="BYPASS OF STOP CODON PROTEIN 6"/>
    <property type="match status" value="1"/>
</dbReference>
<feature type="transmembrane region" description="Helical" evidence="7">
    <location>
        <begin position="312"/>
        <end position="334"/>
    </location>
</feature>
<feature type="transmembrane region" description="Helical" evidence="7">
    <location>
        <begin position="154"/>
        <end position="175"/>
    </location>
</feature>
<accession>A0ABW0KNV2</accession>
<name>A0ABW0KNV2_9BACT</name>
<evidence type="ECO:0000256" key="3">
    <source>
        <dbReference type="ARBA" id="ARBA00022448"/>
    </source>
</evidence>
<evidence type="ECO:0000256" key="5">
    <source>
        <dbReference type="ARBA" id="ARBA00022989"/>
    </source>
</evidence>
<comment type="caution">
    <text evidence="9">The sequence shown here is derived from an EMBL/GenBank/DDBJ whole genome shotgun (WGS) entry which is preliminary data.</text>
</comment>
<proteinExistence type="inferred from homology"/>
<keyword evidence="5 7" id="KW-1133">Transmembrane helix</keyword>
<feature type="transmembrane region" description="Helical" evidence="7">
    <location>
        <begin position="465"/>
        <end position="483"/>
    </location>
</feature>
<reference evidence="10" key="1">
    <citation type="journal article" date="2019" name="Int. J. Syst. Evol. Microbiol.">
        <title>The Global Catalogue of Microorganisms (GCM) 10K type strain sequencing project: providing services to taxonomists for standard genome sequencing and annotation.</title>
        <authorList>
            <consortium name="The Broad Institute Genomics Platform"/>
            <consortium name="The Broad Institute Genome Sequencing Center for Infectious Disease"/>
            <person name="Wu L."/>
            <person name="Ma J."/>
        </authorList>
    </citation>
    <scope>NUCLEOTIDE SEQUENCE [LARGE SCALE GENOMIC DNA]</scope>
    <source>
        <strain evidence="10">CGMCC 4.1469</strain>
    </source>
</reference>
<feature type="transmembrane region" description="Helical" evidence="7">
    <location>
        <begin position="288"/>
        <end position="305"/>
    </location>
</feature>
<feature type="transmembrane region" description="Helical" evidence="7">
    <location>
        <begin position="221"/>
        <end position="243"/>
    </location>
</feature>
<dbReference type="PANTHER" id="PTHR23514">
    <property type="entry name" value="BYPASS OF STOP CODON PROTEIN 6"/>
    <property type="match status" value="1"/>
</dbReference>
<feature type="transmembrane region" description="Helical" evidence="7">
    <location>
        <begin position="250"/>
        <end position="268"/>
    </location>
</feature>
<feature type="transmembrane region" description="Helical" evidence="7">
    <location>
        <begin position="91"/>
        <end position="112"/>
    </location>
</feature>
<evidence type="ECO:0000256" key="4">
    <source>
        <dbReference type="ARBA" id="ARBA00022692"/>
    </source>
</evidence>
<feature type="transmembrane region" description="Helical" evidence="7">
    <location>
        <begin position="340"/>
        <end position="362"/>
    </location>
</feature>
<sequence>MYLCDVRLGLDLNIDKGTIGALKGAGIWPFAISIILWSLIIDRIGYKIAMLFSFLSYLIYAAMAFMAYSAIHGVTGEALVAGQKNAFNLLYWGSVILGLGNGTVEAFINPVVATMFSKDKTKWLNILHAGWPGGLVVGGLCTISLADVAKTGDWRIVLGLVLAPAVVYLFMLIGAKFPKNEREAAGVGYVDMLKELGVFGAFVAFALIFAQLDQVPELKAVFFNANAKWIYTAIVAIVFGVITRSFGRPLLAFMIVIMMPLATTEIGTDGWISGLMEKPMEAAGKNPGWVLIYTSAIMMVLRFFAGPIVHKFSAIGLLVISAILAIAGLTALSYTGNSGLFAIFAAATLYAFGKTFFWPTMLGITAEQSPKGGALTLNAMSGIGMLAVGILGFPFIGGLQEDTTTKLIAAKNPALVQQITTDQSYVLGPYKAVDPAKAAGVTSDADKATIVEATKHGQFSALGKMALFPTFMLACYLAMFFYFKSRGGYKAVDINASH</sequence>
<evidence type="ECO:0000256" key="7">
    <source>
        <dbReference type="SAM" id="Phobius"/>
    </source>
</evidence>
<gene>
    <name evidence="9" type="ORF">ACFQDI_08710</name>
</gene>
<feature type="transmembrane region" description="Helical" evidence="7">
    <location>
        <begin position="374"/>
        <end position="396"/>
    </location>
</feature>
<evidence type="ECO:0000259" key="8">
    <source>
        <dbReference type="PROSITE" id="PS50850"/>
    </source>
</evidence>
<dbReference type="InterPro" id="IPR020846">
    <property type="entry name" value="MFS_dom"/>
</dbReference>
<evidence type="ECO:0000313" key="9">
    <source>
        <dbReference type="EMBL" id="MFC5454930.1"/>
    </source>
</evidence>
<feature type="transmembrane region" description="Helical" evidence="7">
    <location>
        <begin position="196"/>
        <end position="215"/>
    </location>
</feature>
<protein>
    <submittedName>
        <fullName evidence="9">MFS transporter</fullName>
    </submittedName>
</protein>
<feature type="transmembrane region" description="Helical" evidence="7">
    <location>
        <begin position="20"/>
        <end position="41"/>
    </location>
</feature>
<dbReference type="Proteomes" id="UP001596052">
    <property type="component" value="Unassembled WGS sequence"/>
</dbReference>
<dbReference type="InterPro" id="IPR036259">
    <property type="entry name" value="MFS_trans_sf"/>
</dbReference>
<dbReference type="SUPFAM" id="SSF103473">
    <property type="entry name" value="MFS general substrate transporter"/>
    <property type="match status" value="1"/>
</dbReference>
<organism evidence="9 10">
    <name type="scientific">Prosthecobacter fluviatilis</name>
    <dbReference type="NCBI Taxonomy" id="445931"/>
    <lineage>
        <taxon>Bacteria</taxon>
        <taxon>Pseudomonadati</taxon>
        <taxon>Verrucomicrobiota</taxon>
        <taxon>Verrucomicrobiia</taxon>
        <taxon>Verrucomicrobiales</taxon>
        <taxon>Verrucomicrobiaceae</taxon>
        <taxon>Prosthecobacter</taxon>
    </lineage>
</organism>
<dbReference type="InterPro" id="IPR051788">
    <property type="entry name" value="MFS_Transporter"/>
</dbReference>
<dbReference type="Gene3D" id="1.20.1250.20">
    <property type="entry name" value="MFS general substrate transporter like domains"/>
    <property type="match status" value="2"/>
</dbReference>
<evidence type="ECO:0000256" key="6">
    <source>
        <dbReference type="ARBA" id="ARBA00023136"/>
    </source>
</evidence>
<comment type="subcellular location">
    <subcellularLocation>
        <location evidence="1">Endomembrane system</location>
        <topology evidence="1">Multi-pass membrane protein</topology>
    </subcellularLocation>
</comment>
<keyword evidence="3" id="KW-0813">Transport</keyword>
<evidence type="ECO:0000256" key="2">
    <source>
        <dbReference type="ARBA" id="ARBA00008335"/>
    </source>
</evidence>
<feature type="domain" description="Major facilitator superfamily (MFS) profile" evidence="8">
    <location>
        <begin position="1"/>
        <end position="487"/>
    </location>
</feature>
<dbReference type="InterPro" id="IPR011701">
    <property type="entry name" value="MFS"/>
</dbReference>
<keyword evidence="4 7" id="KW-0812">Transmembrane</keyword>
<dbReference type="RefSeq" id="WP_377165510.1">
    <property type="nucleotide sequence ID" value="NZ_JBHSMQ010000002.1"/>
</dbReference>
<dbReference type="EMBL" id="JBHSMQ010000002">
    <property type="protein sequence ID" value="MFC5454930.1"/>
    <property type="molecule type" value="Genomic_DNA"/>
</dbReference>
<comment type="similarity">
    <text evidence="2">Belongs to the major facilitator superfamily.</text>
</comment>